<evidence type="ECO:0000313" key="1">
    <source>
        <dbReference type="EMBL" id="QIG43060.1"/>
    </source>
</evidence>
<evidence type="ECO:0000313" key="2">
    <source>
        <dbReference type="Proteomes" id="UP000502996"/>
    </source>
</evidence>
<organism evidence="1 2">
    <name type="scientific">Nocardioides anomalus</name>
    <dbReference type="NCBI Taxonomy" id="2712223"/>
    <lineage>
        <taxon>Bacteria</taxon>
        <taxon>Bacillati</taxon>
        <taxon>Actinomycetota</taxon>
        <taxon>Actinomycetes</taxon>
        <taxon>Propionibacteriales</taxon>
        <taxon>Nocardioidaceae</taxon>
        <taxon>Nocardioides</taxon>
    </lineage>
</organism>
<sequence>MYADNRPCQVCGAEVELRARTADDIGDTEGAAAPDATVDERVCTHADCPTRRGEGQP</sequence>
<dbReference type="KEGG" id="nano:G5V58_10080"/>
<dbReference type="EMBL" id="CP049257">
    <property type="protein sequence ID" value="QIG43060.1"/>
    <property type="molecule type" value="Genomic_DNA"/>
</dbReference>
<dbReference type="RefSeq" id="WP_165231834.1">
    <property type="nucleotide sequence ID" value="NZ_CP049257.1"/>
</dbReference>
<protein>
    <submittedName>
        <fullName evidence="1">Uncharacterized protein</fullName>
    </submittedName>
</protein>
<accession>A0A6G6WDE1</accession>
<dbReference type="Proteomes" id="UP000502996">
    <property type="component" value="Chromosome"/>
</dbReference>
<gene>
    <name evidence="1" type="ORF">G5V58_10080</name>
</gene>
<reference evidence="1 2" key="1">
    <citation type="submission" date="2020-02" db="EMBL/GenBank/DDBJ databases">
        <title>Full genome sequence of Nocardioides sp. R-3366.</title>
        <authorList>
            <person name="Im W.-T."/>
        </authorList>
    </citation>
    <scope>NUCLEOTIDE SEQUENCE [LARGE SCALE GENOMIC DNA]</scope>
    <source>
        <strain evidence="1 2">R-3366</strain>
    </source>
</reference>
<keyword evidence="2" id="KW-1185">Reference proteome</keyword>
<dbReference type="AlphaFoldDB" id="A0A6G6WDE1"/>
<proteinExistence type="predicted"/>
<name>A0A6G6WDE1_9ACTN</name>